<keyword evidence="2" id="KW-1185">Reference proteome</keyword>
<evidence type="ECO:0000313" key="1">
    <source>
        <dbReference type="EMBL" id="USQ97215.1"/>
    </source>
</evidence>
<organism evidence="1 2">
    <name type="scientific">Caulobacter segnis</name>
    <dbReference type="NCBI Taxonomy" id="88688"/>
    <lineage>
        <taxon>Bacteria</taxon>
        <taxon>Pseudomonadati</taxon>
        <taxon>Pseudomonadota</taxon>
        <taxon>Alphaproteobacteria</taxon>
        <taxon>Caulobacterales</taxon>
        <taxon>Caulobacteraceae</taxon>
        <taxon>Caulobacter</taxon>
    </lineage>
</organism>
<sequence length="174" mass="18806">MTRQSPDPAQEAARWLARDDLDQSPYREQFAAWLDASEDNREAWVKAHEMWDVFDDAEENDLIAAMARAARQAKPEPVARTYWPQLIAASIATLAVSATLLIGAQQGWFGGHAAKPVQVATNEATSLTAVGRADYVTGKGQKSIVDLPDGTRVTLDAESAVDVAFTRGGATCAF</sequence>
<name>A0ABY4ZWV4_9CAUL</name>
<proteinExistence type="predicted"/>
<accession>A0ABY4ZWV4</accession>
<dbReference type="Proteomes" id="UP001057520">
    <property type="component" value="Chromosome"/>
</dbReference>
<dbReference type="InterPro" id="IPR012373">
    <property type="entry name" value="Ferrdict_sens_TM"/>
</dbReference>
<evidence type="ECO:0000313" key="2">
    <source>
        <dbReference type="Proteomes" id="UP001057520"/>
    </source>
</evidence>
<dbReference type="EMBL" id="CP096040">
    <property type="protein sequence ID" value="USQ97215.1"/>
    <property type="molecule type" value="Genomic_DNA"/>
</dbReference>
<dbReference type="PANTHER" id="PTHR30273">
    <property type="entry name" value="PERIPLASMIC SIGNAL SENSOR AND SIGMA FACTOR ACTIVATOR FECR-RELATED"/>
    <property type="match status" value="1"/>
</dbReference>
<dbReference type="PANTHER" id="PTHR30273:SF2">
    <property type="entry name" value="PROTEIN FECR"/>
    <property type="match status" value="1"/>
</dbReference>
<reference evidence="1 2" key="1">
    <citation type="submission" date="2022-04" db="EMBL/GenBank/DDBJ databases">
        <title>Genome sequence of soybean root-associated Caulobacter segnis RL271.</title>
        <authorList>
            <person name="Longley R."/>
            <person name="Bonito G."/>
            <person name="Trigodet F."/>
            <person name="Crosson S."/>
            <person name="Fiebig A."/>
        </authorList>
    </citation>
    <scope>NUCLEOTIDE SEQUENCE [LARGE SCALE GENOMIC DNA]</scope>
    <source>
        <strain evidence="1 2">RL271</strain>
    </source>
</reference>
<dbReference type="Gene3D" id="2.60.120.1440">
    <property type="match status" value="1"/>
</dbReference>
<gene>
    <name evidence="1" type="ORF">MZV50_06650</name>
</gene>
<protein>
    <submittedName>
        <fullName evidence="1">Uncharacterized protein</fullName>
    </submittedName>
</protein>